<proteinExistence type="predicted"/>
<sequence>MSERKPNLLIPAIGAAVVAAGGAGAYFYFNKPVTNPGGTPTPVSGAVNLVPKQALMAITISTDGVALAQLDQFLPPEVKKQFDATLNQAKQSTLASSDFDFEKDIKPWAGNSVVIAILPKAKPSALLPSTTPRYVPVSDTGTIQLVQTPTPPATASTEIPNMLIVAEIKDKAGATQFTEKVKTKAGGKPSQSDYKGIQISKFGEGSKETSSAFVGDYLVVSPQVQTVQKAIDTFKGEASLSSALSADNLELKNPLIQLYIPDFANSVQQMAAMNPQTPPLTPESLEQIKQITAFNMGAGVDSEGIRVKMIAKIDPNFTKVEYKTSPGKVISQLPSQTFALVTGIDLNSSWKRFLEAAARVPDAKKAVDQWREQSKASPLAIDLDKDVFGWMDGEFALGAIASSEGILAQFGVGPVLILQTSNRSAAESLLKKFDDFVKTNGGSVTTKDVGGVSVTEWGGPGAPPFVSHGWHQKDSFFITAAPLVSTIAPKPASPLDADAVFKTVTASLLSPSSIGYFYLDMEKSWAVISKSMPESSKAEIPPVVMEAIGAVRGIGVTVSVPDKSTSKAELLLSLKPKPAAK</sequence>
<dbReference type="AlphaFoldDB" id="A0AAW9PZY6"/>
<dbReference type="Proteomes" id="UP001333818">
    <property type="component" value="Unassembled WGS sequence"/>
</dbReference>
<dbReference type="EMBL" id="JAZBJZ010000013">
    <property type="protein sequence ID" value="MEE3716146.1"/>
    <property type="molecule type" value="Genomic_DNA"/>
</dbReference>
<protein>
    <submittedName>
        <fullName evidence="1">DUF3352 domain-containing protein</fullName>
    </submittedName>
</protein>
<name>A0AAW9PZY6_9CYAN</name>
<gene>
    <name evidence="1" type="ORF">V2H45_05235</name>
</gene>
<evidence type="ECO:0000313" key="2">
    <source>
        <dbReference type="Proteomes" id="UP001333818"/>
    </source>
</evidence>
<reference evidence="1" key="1">
    <citation type="submission" date="2024-01" db="EMBL/GenBank/DDBJ databases">
        <title>Bank of Algae and Cyanobacteria of the Azores (BACA) strain genomes.</title>
        <authorList>
            <person name="Luz R."/>
            <person name="Cordeiro R."/>
            <person name="Fonseca A."/>
            <person name="Goncalves V."/>
        </authorList>
    </citation>
    <scope>NUCLEOTIDE SEQUENCE</scope>
    <source>
        <strain evidence="1">BACA0141</strain>
    </source>
</reference>
<keyword evidence="2" id="KW-1185">Reference proteome</keyword>
<dbReference type="RefSeq" id="WP_330482572.1">
    <property type="nucleotide sequence ID" value="NZ_JAZBJZ010000013.1"/>
</dbReference>
<dbReference type="InterPro" id="IPR021787">
    <property type="entry name" value="DUF3352"/>
</dbReference>
<comment type="caution">
    <text evidence="1">The sequence shown here is derived from an EMBL/GenBank/DDBJ whole genome shotgun (WGS) entry which is preliminary data.</text>
</comment>
<evidence type="ECO:0000313" key="1">
    <source>
        <dbReference type="EMBL" id="MEE3716146.1"/>
    </source>
</evidence>
<accession>A0AAW9PZY6</accession>
<dbReference type="Pfam" id="PF11832">
    <property type="entry name" value="DUF3352"/>
    <property type="match status" value="1"/>
</dbReference>
<organism evidence="1 2">
    <name type="scientific">Tumidithrix elongata BACA0141</name>
    <dbReference type="NCBI Taxonomy" id="2716417"/>
    <lineage>
        <taxon>Bacteria</taxon>
        <taxon>Bacillati</taxon>
        <taxon>Cyanobacteriota</taxon>
        <taxon>Cyanophyceae</taxon>
        <taxon>Pseudanabaenales</taxon>
        <taxon>Pseudanabaenaceae</taxon>
        <taxon>Tumidithrix</taxon>
        <taxon>Tumidithrix elongata</taxon>
    </lineage>
</organism>